<evidence type="ECO:0000313" key="10">
    <source>
        <dbReference type="Proteomes" id="UP001470230"/>
    </source>
</evidence>
<feature type="domain" description="DEAD-box RNA helicase Q" evidence="8">
    <location>
        <begin position="30"/>
        <end position="58"/>
    </location>
</feature>
<dbReference type="PROSITE" id="PS51195">
    <property type="entry name" value="Q_MOTIF"/>
    <property type="match status" value="1"/>
</dbReference>
<dbReference type="InterPro" id="IPR027417">
    <property type="entry name" value="P-loop_NTPase"/>
</dbReference>
<dbReference type="InterPro" id="IPR014014">
    <property type="entry name" value="RNA_helicase_DEAD_Q_motif"/>
</dbReference>
<dbReference type="EMBL" id="JAPFFF010000006">
    <property type="protein sequence ID" value="KAK8887617.1"/>
    <property type="molecule type" value="Genomic_DNA"/>
</dbReference>
<organism evidence="9 10">
    <name type="scientific">Tritrichomonas musculus</name>
    <dbReference type="NCBI Taxonomy" id="1915356"/>
    <lineage>
        <taxon>Eukaryota</taxon>
        <taxon>Metamonada</taxon>
        <taxon>Parabasalia</taxon>
        <taxon>Tritrichomonadida</taxon>
        <taxon>Tritrichomonadidae</taxon>
        <taxon>Tritrichomonas</taxon>
    </lineage>
</organism>
<dbReference type="Proteomes" id="UP001470230">
    <property type="component" value="Unassembled WGS sequence"/>
</dbReference>
<keyword evidence="9" id="KW-0396">Initiation factor</keyword>
<accession>A0ABR2K910</accession>
<name>A0ABR2K910_9EUKA</name>
<proteinExistence type="predicted"/>
<keyword evidence="9" id="KW-0648">Protein biosynthesis</keyword>
<feature type="domain" description="Helicase ATP-binding" evidence="6">
    <location>
        <begin position="61"/>
        <end position="232"/>
    </location>
</feature>
<dbReference type="Gene3D" id="3.40.50.300">
    <property type="entry name" value="P-loop containing nucleotide triphosphate hydrolases"/>
    <property type="match status" value="2"/>
</dbReference>
<keyword evidence="1" id="KW-0547">Nucleotide-binding</keyword>
<dbReference type="InterPro" id="IPR014001">
    <property type="entry name" value="Helicase_ATP-bd"/>
</dbReference>
<keyword evidence="10" id="KW-1185">Reference proteome</keyword>
<dbReference type="SUPFAM" id="SSF52540">
    <property type="entry name" value="P-loop containing nucleoside triphosphate hydrolases"/>
    <property type="match status" value="2"/>
</dbReference>
<evidence type="ECO:0000313" key="9">
    <source>
        <dbReference type="EMBL" id="KAK8887617.1"/>
    </source>
</evidence>
<sequence>MSRRSRSRHNRPKEKTSKIDFEPNWNEAVLKFEDMNLKPELIQGILNFGFENPTDIQSVAIKPIIEHRNVVAQAQPRCGKKGAFEIGILNNLDLSNNTTQALILVPVREIALKIQDCMTKIGAGMPNLSVISFIGGTPIAENGNEAQKQPHVAVCTPGRCLALIQSHSLNLHDLKMICIDDANVLLSIDFIGTCNEIFKNIPSGIQTLLFSYIIDESVSDFISKSVNDPVKISVKTEESPIQSINHFYVLIDQQNKISKLIELINSLPIQKAVIYINSGKTIESLKNKMNVNFPVSFLYNKMNQINREENIRNFVEGDSKIIIGTSLISDCIDSRLYNLIFNFGLPAKAEEFGHRLIFGPKSKDKKGIVAVNIIDVSERKNLNYITKTFNLKIEQLPDDFTSYVADANRQFYNDDQ</sequence>
<feature type="short sequence motif" description="Q motif" evidence="5">
    <location>
        <begin position="30"/>
        <end position="58"/>
    </location>
</feature>
<dbReference type="InterPro" id="IPR011545">
    <property type="entry name" value="DEAD/DEAH_box_helicase_dom"/>
</dbReference>
<dbReference type="InterPro" id="IPR001650">
    <property type="entry name" value="Helicase_C-like"/>
</dbReference>
<comment type="caution">
    <text evidence="9">The sequence shown here is derived from an EMBL/GenBank/DDBJ whole genome shotgun (WGS) entry which is preliminary data.</text>
</comment>
<dbReference type="GO" id="GO:0003743">
    <property type="term" value="F:translation initiation factor activity"/>
    <property type="evidence" value="ECO:0007669"/>
    <property type="project" value="UniProtKB-KW"/>
</dbReference>
<evidence type="ECO:0000256" key="2">
    <source>
        <dbReference type="ARBA" id="ARBA00022801"/>
    </source>
</evidence>
<reference evidence="9 10" key="1">
    <citation type="submission" date="2024-04" db="EMBL/GenBank/DDBJ databases">
        <title>Tritrichomonas musculus Genome.</title>
        <authorList>
            <person name="Alves-Ferreira E."/>
            <person name="Grigg M."/>
            <person name="Lorenzi H."/>
            <person name="Galac M."/>
        </authorList>
    </citation>
    <scope>NUCLEOTIDE SEQUENCE [LARGE SCALE GENOMIC DNA]</scope>
    <source>
        <strain evidence="9 10">EAF2021</strain>
    </source>
</reference>
<evidence type="ECO:0000256" key="4">
    <source>
        <dbReference type="ARBA" id="ARBA00022840"/>
    </source>
</evidence>
<evidence type="ECO:0000259" key="6">
    <source>
        <dbReference type="PROSITE" id="PS51192"/>
    </source>
</evidence>
<evidence type="ECO:0000256" key="5">
    <source>
        <dbReference type="PROSITE-ProRule" id="PRU00552"/>
    </source>
</evidence>
<keyword evidence="3" id="KW-0347">Helicase</keyword>
<dbReference type="Pfam" id="PF00271">
    <property type="entry name" value="Helicase_C"/>
    <property type="match status" value="1"/>
</dbReference>
<keyword evidence="4" id="KW-0067">ATP-binding</keyword>
<gene>
    <name evidence="9" type="ORF">M9Y10_038669</name>
</gene>
<dbReference type="PROSITE" id="PS51192">
    <property type="entry name" value="HELICASE_ATP_BIND_1"/>
    <property type="match status" value="1"/>
</dbReference>
<dbReference type="PANTHER" id="PTHR47960">
    <property type="entry name" value="DEAD-BOX ATP-DEPENDENT RNA HELICASE 50"/>
    <property type="match status" value="1"/>
</dbReference>
<keyword evidence="2" id="KW-0378">Hydrolase</keyword>
<evidence type="ECO:0000259" key="7">
    <source>
        <dbReference type="PROSITE" id="PS51194"/>
    </source>
</evidence>
<evidence type="ECO:0000256" key="3">
    <source>
        <dbReference type="ARBA" id="ARBA00022806"/>
    </source>
</evidence>
<feature type="domain" description="Helicase C-terminal" evidence="7">
    <location>
        <begin position="259"/>
        <end position="404"/>
    </location>
</feature>
<evidence type="ECO:0000259" key="8">
    <source>
        <dbReference type="PROSITE" id="PS51195"/>
    </source>
</evidence>
<dbReference type="Pfam" id="PF00270">
    <property type="entry name" value="DEAD"/>
    <property type="match status" value="1"/>
</dbReference>
<dbReference type="SMART" id="SM00487">
    <property type="entry name" value="DEXDc"/>
    <property type="match status" value="1"/>
</dbReference>
<evidence type="ECO:0000256" key="1">
    <source>
        <dbReference type="ARBA" id="ARBA00022741"/>
    </source>
</evidence>
<protein>
    <submittedName>
        <fullName evidence="9">Eukaryotic initiation factor 4A-II</fullName>
    </submittedName>
</protein>
<dbReference type="PROSITE" id="PS51194">
    <property type="entry name" value="HELICASE_CTER"/>
    <property type="match status" value="1"/>
</dbReference>